<evidence type="ECO:0000313" key="3">
    <source>
        <dbReference type="Proteomes" id="UP000837857"/>
    </source>
</evidence>
<reference evidence="2" key="1">
    <citation type="submission" date="2022-03" db="EMBL/GenBank/DDBJ databases">
        <authorList>
            <person name="Martin H S."/>
        </authorList>
    </citation>
    <scope>NUCLEOTIDE SEQUENCE</scope>
</reference>
<evidence type="ECO:0000313" key="2">
    <source>
        <dbReference type="EMBL" id="CAH2066086.1"/>
    </source>
</evidence>
<dbReference type="EMBL" id="OW152816">
    <property type="protein sequence ID" value="CAH2066086.1"/>
    <property type="molecule type" value="Genomic_DNA"/>
</dbReference>
<feature type="non-terminal residue" evidence="2">
    <location>
        <position position="85"/>
    </location>
</feature>
<accession>A0ABN8J027</accession>
<dbReference type="Proteomes" id="UP000837857">
    <property type="component" value="Chromosome 4"/>
</dbReference>
<feature type="compositionally biased region" description="Basic and acidic residues" evidence="1">
    <location>
        <begin position="24"/>
        <end position="39"/>
    </location>
</feature>
<name>A0ABN8J027_9NEOP</name>
<sequence>MSDAVYHFPEIRETCLDCDTPSTDGEHENRNGREIRNVRSHDAVAAHASESNPRPTNPLAAFLETIIKKGANFVLSANFAFWIID</sequence>
<protein>
    <submittedName>
        <fullName evidence="2">Uncharacterized protein</fullName>
    </submittedName>
</protein>
<organism evidence="2 3">
    <name type="scientific">Iphiclides podalirius</name>
    <name type="common">scarce swallowtail</name>
    <dbReference type="NCBI Taxonomy" id="110791"/>
    <lineage>
        <taxon>Eukaryota</taxon>
        <taxon>Metazoa</taxon>
        <taxon>Ecdysozoa</taxon>
        <taxon>Arthropoda</taxon>
        <taxon>Hexapoda</taxon>
        <taxon>Insecta</taxon>
        <taxon>Pterygota</taxon>
        <taxon>Neoptera</taxon>
        <taxon>Endopterygota</taxon>
        <taxon>Lepidoptera</taxon>
        <taxon>Glossata</taxon>
        <taxon>Ditrysia</taxon>
        <taxon>Papilionoidea</taxon>
        <taxon>Papilionidae</taxon>
        <taxon>Papilioninae</taxon>
        <taxon>Iphiclides</taxon>
    </lineage>
</organism>
<feature type="region of interest" description="Disordered" evidence="1">
    <location>
        <begin position="19"/>
        <end position="39"/>
    </location>
</feature>
<keyword evidence="3" id="KW-1185">Reference proteome</keyword>
<proteinExistence type="predicted"/>
<evidence type="ECO:0000256" key="1">
    <source>
        <dbReference type="SAM" id="MobiDB-lite"/>
    </source>
</evidence>
<gene>
    <name evidence="2" type="ORF">IPOD504_LOCUS13272</name>
</gene>